<dbReference type="PANTHER" id="PTHR11177">
    <property type="entry name" value="CHITINASE"/>
    <property type="match status" value="1"/>
</dbReference>
<dbReference type="GO" id="GO:0005576">
    <property type="term" value="C:extracellular region"/>
    <property type="evidence" value="ECO:0007669"/>
    <property type="project" value="TreeGrafter"/>
</dbReference>
<proteinExistence type="inferred from homology"/>
<evidence type="ECO:0000256" key="2">
    <source>
        <dbReference type="ARBA" id="ARBA00023295"/>
    </source>
</evidence>
<sequence length="132" mass="15282">AASYKRVCYFTNWAQYRSGIGKYKANNVDPFLCTHVIYAFAKLESNYIRPYEWNDISVWGQGQFDMMHDVRSKNPDLKLLLAVGGWNHGTKPFTRIVANQSNMDAFATNSIKFLRQNGFDGLDLDWEYPANR</sequence>
<dbReference type="EMBL" id="UYJE01005236">
    <property type="protein sequence ID" value="VDI35464.1"/>
    <property type="molecule type" value="Genomic_DNA"/>
</dbReference>
<dbReference type="InterPro" id="IPR001223">
    <property type="entry name" value="Glyco_hydro18_cat"/>
</dbReference>
<comment type="caution">
    <text evidence="6">The sequence shown here is derived from an EMBL/GenBank/DDBJ whole genome shotgun (WGS) entry which is preliminary data.</text>
</comment>
<dbReference type="GO" id="GO:0006032">
    <property type="term" value="P:chitin catabolic process"/>
    <property type="evidence" value="ECO:0007669"/>
    <property type="project" value="TreeGrafter"/>
</dbReference>
<keyword evidence="1 3" id="KW-0378">Hydrolase</keyword>
<dbReference type="InterPro" id="IPR017853">
    <property type="entry name" value="GH"/>
</dbReference>
<dbReference type="GO" id="GO:0005975">
    <property type="term" value="P:carbohydrate metabolic process"/>
    <property type="evidence" value="ECO:0007669"/>
    <property type="project" value="InterPro"/>
</dbReference>
<protein>
    <recommendedName>
        <fullName evidence="5">GH18 domain-containing protein</fullName>
    </recommendedName>
</protein>
<dbReference type="Gene3D" id="3.20.20.80">
    <property type="entry name" value="Glycosidases"/>
    <property type="match status" value="1"/>
</dbReference>
<dbReference type="GO" id="GO:0008061">
    <property type="term" value="F:chitin binding"/>
    <property type="evidence" value="ECO:0007669"/>
    <property type="project" value="InterPro"/>
</dbReference>
<accession>A0A8B6EK14</accession>
<dbReference type="InterPro" id="IPR050314">
    <property type="entry name" value="Glycosyl_Hydrlase_18"/>
</dbReference>
<evidence type="ECO:0000256" key="4">
    <source>
        <dbReference type="RuleBase" id="RU004453"/>
    </source>
</evidence>
<dbReference type="AlphaFoldDB" id="A0A8B6EK14"/>
<reference evidence="6" key="1">
    <citation type="submission" date="2018-11" db="EMBL/GenBank/DDBJ databases">
        <authorList>
            <person name="Alioto T."/>
            <person name="Alioto T."/>
        </authorList>
    </citation>
    <scope>NUCLEOTIDE SEQUENCE</scope>
</reference>
<gene>
    <name evidence="6" type="ORF">MGAL_10B077785</name>
</gene>
<comment type="similarity">
    <text evidence="4">Belongs to the glycosyl hydrolase 18 family.</text>
</comment>
<dbReference type="Pfam" id="PF00704">
    <property type="entry name" value="Glyco_hydro_18"/>
    <property type="match status" value="1"/>
</dbReference>
<dbReference type="InterPro" id="IPR001579">
    <property type="entry name" value="Glyco_hydro_18_chit_AS"/>
</dbReference>
<feature type="non-terminal residue" evidence="6">
    <location>
        <position position="132"/>
    </location>
</feature>
<organism evidence="6 7">
    <name type="scientific">Mytilus galloprovincialis</name>
    <name type="common">Mediterranean mussel</name>
    <dbReference type="NCBI Taxonomy" id="29158"/>
    <lineage>
        <taxon>Eukaryota</taxon>
        <taxon>Metazoa</taxon>
        <taxon>Spiralia</taxon>
        <taxon>Lophotrochozoa</taxon>
        <taxon>Mollusca</taxon>
        <taxon>Bivalvia</taxon>
        <taxon>Autobranchia</taxon>
        <taxon>Pteriomorphia</taxon>
        <taxon>Mytilida</taxon>
        <taxon>Mytiloidea</taxon>
        <taxon>Mytilidae</taxon>
        <taxon>Mytilinae</taxon>
        <taxon>Mytilus</taxon>
    </lineage>
</organism>
<dbReference type="GO" id="GO:0004568">
    <property type="term" value="F:chitinase activity"/>
    <property type="evidence" value="ECO:0007669"/>
    <property type="project" value="UniProtKB-ARBA"/>
</dbReference>
<evidence type="ECO:0000313" key="6">
    <source>
        <dbReference type="EMBL" id="VDI35464.1"/>
    </source>
</evidence>
<name>A0A8B6EK14_MYTGA</name>
<dbReference type="PROSITE" id="PS01095">
    <property type="entry name" value="GH18_1"/>
    <property type="match status" value="1"/>
</dbReference>
<dbReference type="PROSITE" id="PS51910">
    <property type="entry name" value="GH18_2"/>
    <property type="match status" value="1"/>
</dbReference>
<keyword evidence="2 3" id="KW-0326">Glycosidase</keyword>
<evidence type="ECO:0000313" key="7">
    <source>
        <dbReference type="Proteomes" id="UP000596742"/>
    </source>
</evidence>
<dbReference type="InterPro" id="IPR011583">
    <property type="entry name" value="Chitinase_II/V-like_cat"/>
</dbReference>
<dbReference type="SUPFAM" id="SSF51445">
    <property type="entry name" value="(Trans)glycosidases"/>
    <property type="match status" value="1"/>
</dbReference>
<evidence type="ECO:0000256" key="3">
    <source>
        <dbReference type="RuleBase" id="RU000489"/>
    </source>
</evidence>
<keyword evidence="7" id="KW-1185">Reference proteome</keyword>
<dbReference type="Proteomes" id="UP000596742">
    <property type="component" value="Unassembled WGS sequence"/>
</dbReference>
<evidence type="ECO:0000256" key="1">
    <source>
        <dbReference type="ARBA" id="ARBA00022801"/>
    </source>
</evidence>
<feature type="domain" description="GH18" evidence="5">
    <location>
        <begin position="4"/>
        <end position="132"/>
    </location>
</feature>
<dbReference type="SMART" id="SM00636">
    <property type="entry name" value="Glyco_18"/>
    <property type="match status" value="1"/>
</dbReference>
<evidence type="ECO:0000259" key="5">
    <source>
        <dbReference type="PROSITE" id="PS51910"/>
    </source>
</evidence>
<dbReference type="PANTHER" id="PTHR11177:SF317">
    <property type="entry name" value="CHITINASE 12-RELATED"/>
    <property type="match status" value="1"/>
</dbReference>
<dbReference type="OrthoDB" id="76388at2759"/>